<dbReference type="EMBL" id="JAHRIP010022313">
    <property type="protein sequence ID" value="MEQ2289139.1"/>
    <property type="molecule type" value="Genomic_DNA"/>
</dbReference>
<proteinExistence type="predicted"/>
<protein>
    <submittedName>
        <fullName evidence="1">Uncharacterized protein</fullName>
    </submittedName>
</protein>
<evidence type="ECO:0000313" key="1">
    <source>
        <dbReference type="EMBL" id="MEQ2289139.1"/>
    </source>
</evidence>
<organism evidence="1 2">
    <name type="scientific">Ameca splendens</name>
    <dbReference type="NCBI Taxonomy" id="208324"/>
    <lineage>
        <taxon>Eukaryota</taxon>
        <taxon>Metazoa</taxon>
        <taxon>Chordata</taxon>
        <taxon>Craniata</taxon>
        <taxon>Vertebrata</taxon>
        <taxon>Euteleostomi</taxon>
        <taxon>Actinopterygii</taxon>
        <taxon>Neopterygii</taxon>
        <taxon>Teleostei</taxon>
        <taxon>Neoteleostei</taxon>
        <taxon>Acanthomorphata</taxon>
        <taxon>Ovalentaria</taxon>
        <taxon>Atherinomorphae</taxon>
        <taxon>Cyprinodontiformes</taxon>
        <taxon>Goodeidae</taxon>
        <taxon>Ameca</taxon>
    </lineage>
</organism>
<reference evidence="1 2" key="1">
    <citation type="submission" date="2021-06" db="EMBL/GenBank/DDBJ databases">
        <authorList>
            <person name="Palmer J.M."/>
        </authorList>
    </citation>
    <scope>NUCLEOTIDE SEQUENCE [LARGE SCALE GENOMIC DNA]</scope>
    <source>
        <strain evidence="1 2">AS_MEX2019</strain>
        <tissue evidence="1">Muscle</tissue>
    </source>
</reference>
<sequence>MARTKATERLLNLSFNIQSEPPLKHTLQSCFLKISSTTPVCHSTSVIPVLCVILKRRVNQLYNVQRLQHLSPNLTHTCQPATRELLNYLGTSATVINSPSL</sequence>
<accession>A0ABV0Y5V5</accession>
<name>A0ABV0Y5V5_9TELE</name>
<keyword evidence="2" id="KW-1185">Reference proteome</keyword>
<comment type="caution">
    <text evidence="1">The sequence shown here is derived from an EMBL/GenBank/DDBJ whole genome shotgun (WGS) entry which is preliminary data.</text>
</comment>
<gene>
    <name evidence="1" type="ORF">AMECASPLE_029964</name>
</gene>
<evidence type="ECO:0000313" key="2">
    <source>
        <dbReference type="Proteomes" id="UP001469553"/>
    </source>
</evidence>
<dbReference type="Proteomes" id="UP001469553">
    <property type="component" value="Unassembled WGS sequence"/>
</dbReference>